<dbReference type="GO" id="GO:0000287">
    <property type="term" value="F:magnesium ion binding"/>
    <property type="evidence" value="ECO:0007669"/>
    <property type="project" value="InterPro"/>
</dbReference>
<evidence type="ECO:0000313" key="16">
    <source>
        <dbReference type="EMBL" id="OAQ07679.1"/>
    </source>
</evidence>
<dbReference type="GO" id="GO:0030976">
    <property type="term" value="F:thiamine pyrophosphate binding"/>
    <property type="evidence" value="ECO:0007669"/>
    <property type="project" value="InterPro"/>
</dbReference>
<evidence type="ECO:0000256" key="9">
    <source>
        <dbReference type="ARBA" id="ARBA00023052"/>
    </source>
</evidence>
<dbReference type="AlphaFoldDB" id="A0A179C9L9"/>
<dbReference type="Pfam" id="PF00205">
    <property type="entry name" value="TPP_enzyme_M"/>
    <property type="match status" value="1"/>
</dbReference>
<sequence length="559" mass="62403">MKKVTVIDYLIERLHEIGVDDIFGVPGDYNLSFLDDVEKSSSVNWIGDCNELNAAYAADGYARKKGVGALITTFDVGELSAINGIAGSYAEHIPVIAITGAPTTKVQENKKLMHHTDATGNFKRSYRAYKQFTETQALLGFENAGAEIDRALTTAIIKRRPVYISLPLDVAHSMIDAPSAPLNLTVQNTDHNKRVAQRLVDELKKAKRPVILAGNEIMTFRAKTEFENLINQTHIPVATMLLGKSSINEENPYFIGTYYPNYGDKRVLNYVDQSDLVIVFGSKLIDVNTGSFTQCFTQKETVVLNCDNTDFFGEKSRGVNINNLIKNLENFDYQFDFESTGLNNVTPDVKYEDNDDQELNLSQYMYAFKNFMKPDDTIYTETGTSQYGLSFMNLKKGVDFEAQPLWGSIGYTLPAVLGSQIADPEGRHILSIGDGSAQMTIQELSLIQRHHLKPIIFLVDNDGYTIERVIHGAHAKYNDIAVWDYTKIPAAMGITEDTMDVSVATNKQEMLAIMDKIADDRSKAHFVILKTKALDAPELVKKIGKSMSLIDKSHFYGEE</sequence>
<dbReference type="InterPro" id="IPR012000">
    <property type="entry name" value="Thiamin_PyroP_enz_cen_dom"/>
</dbReference>
<feature type="binding site" evidence="11">
    <location>
        <position position="434"/>
    </location>
    <ligand>
        <name>Mg(2+)</name>
        <dbReference type="ChEBI" id="CHEBI:18420"/>
    </ligand>
</feature>
<evidence type="ECO:0000259" key="14">
    <source>
        <dbReference type="Pfam" id="PF02775"/>
    </source>
</evidence>
<comment type="caution">
    <text evidence="16">The sequence shown here is derived from an EMBL/GenBank/DDBJ whole genome shotgun (WGS) entry which is preliminary data.</text>
</comment>
<dbReference type="FunFam" id="3.40.50.970:FF:000024">
    <property type="entry name" value="Pyruvate decarboxylase isozyme"/>
    <property type="match status" value="1"/>
</dbReference>
<dbReference type="RefSeq" id="WP_064207537.1">
    <property type="nucleotide sequence ID" value="NZ_CANCVY010000002.1"/>
</dbReference>
<dbReference type="EMBL" id="LVKI01000026">
    <property type="protein sequence ID" value="OAQ07679.1"/>
    <property type="molecule type" value="Genomic_DNA"/>
</dbReference>
<dbReference type="PANTHER" id="PTHR43452:SF30">
    <property type="entry name" value="PYRUVATE DECARBOXYLASE ISOZYME 1-RELATED"/>
    <property type="match status" value="1"/>
</dbReference>
<organism evidence="16 17">
    <name type="scientific">Ligilactobacillus aviarius</name>
    <dbReference type="NCBI Taxonomy" id="1606"/>
    <lineage>
        <taxon>Bacteria</taxon>
        <taxon>Bacillati</taxon>
        <taxon>Bacillota</taxon>
        <taxon>Bacilli</taxon>
        <taxon>Lactobacillales</taxon>
        <taxon>Lactobacillaceae</taxon>
        <taxon>Ligilactobacillus</taxon>
    </lineage>
</organism>
<evidence type="ECO:0000259" key="15">
    <source>
        <dbReference type="Pfam" id="PF02776"/>
    </source>
</evidence>
<evidence type="ECO:0000256" key="4">
    <source>
        <dbReference type="ARBA" id="ARBA00007812"/>
    </source>
</evidence>
<feature type="domain" description="Thiamine pyrophosphate enzyme central" evidence="13">
    <location>
        <begin position="197"/>
        <end position="310"/>
    </location>
</feature>
<feature type="binding site" evidence="11">
    <location>
        <position position="463"/>
    </location>
    <ligand>
        <name>Mg(2+)</name>
        <dbReference type="ChEBI" id="CHEBI:18420"/>
    </ligand>
</feature>
<evidence type="ECO:0000256" key="2">
    <source>
        <dbReference type="ARBA" id="ARBA00001964"/>
    </source>
</evidence>
<evidence type="ECO:0000256" key="10">
    <source>
        <dbReference type="ARBA" id="ARBA00023239"/>
    </source>
</evidence>
<evidence type="ECO:0000256" key="6">
    <source>
        <dbReference type="ARBA" id="ARBA00022723"/>
    </source>
</evidence>
<comment type="similarity">
    <text evidence="4 12">Belongs to the TPP enzyme family.</text>
</comment>
<keyword evidence="10" id="KW-0456">Lyase</keyword>
<dbReference type="InterPro" id="IPR047213">
    <property type="entry name" value="TPP_PYR_PDC_IPDC-like"/>
</dbReference>
<dbReference type="InterPro" id="IPR012001">
    <property type="entry name" value="Thiamin_PyroP_enz_TPP-bd_dom"/>
</dbReference>
<feature type="domain" description="Thiamine pyrophosphate enzyme N-terminal TPP-binding" evidence="15">
    <location>
        <begin position="5"/>
        <end position="115"/>
    </location>
</feature>
<dbReference type="Proteomes" id="UP000078520">
    <property type="component" value="Unassembled WGS sequence"/>
</dbReference>
<evidence type="ECO:0000256" key="7">
    <source>
        <dbReference type="ARBA" id="ARBA00022793"/>
    </source>
</evidence>
<comment type="cofactor">
    <cofactor evidence="1">
        <name>a metal cation</name>
        <dbReference type="ChEBI" id="CHEBI:25213"/>
    </cofactor>
</comment>
<dbReference type="GO" id="GO:0004737">
    <property type="term" value="F:pyruvate decarboxylase activity"/>
    <property type="evidence" value="ECO:0007669"/>
    <property type="project" value="TreeGrafter"/>
</dbReference>
<evidence type="ECO:0000256" key="3">
    <source>
        <dbReference type="ARBA" id="ARBA00002938"/>
    </source>
</evidence>
<evidence type="ECO:0000313" key="17">
    <source>
        <dbReference type="Proteomes" id="UP000078520"/>
    </source>
</evidence>
<protein>
    <recommendedName>
        <fullName evidence="5">Alpha-keto-acid decarboxylase</fullName>
    </recommendedName>
</protein>
<dbReference type="Gene3D" id="3.40.50.1220">
    <property type="entry name" value="TPP-binding domain"/>
    <property type="match status" value="1"/>
</dbReference>
<dbReference type="InterPro" id="IPR011766">
    <property type="entry name" value="TPP_enzyme_TPP-bd"/>
</dbReference>
<evidence type="ECO:0000256" key="8">
    <source>
        <dbReference type="ARBA" id="ARBA00022842"/>
    </source>
</evidence>
<proteinExistence type="inferred from homology"/>
<evidence type="ECO:0000259" key="13">
    <source>
        <dbReference type="Pfam" id="PF00205"/>
    </source>
</evidence>
<gene>
    <name evidence="16" type="ORF">A3O14_05745</name>
</gene>
<evidence type="ECO:0000256" key="12">
    <source>
        <dbReference type="RuleBase" id="RU362132"/>
    </source>
</evidence>
<comment type="cofactor">
    <cofactor evidence="2">
        <name>thiamine diphosphate</name>
        <dbReference type="ChEBI" id="CHEBI:58937"/>
    </cofactor>
</comment>
<dbReference type="GO" id="GO:0005829">
    <property type="term" value="C:cytosol"/>
    <property type="evidence" value="ECO:0007669"/>
    <property type="project" value="TreeGrafter"/>
</dbReference>
<name>A0A179C9L9_9LACO</name>
<dbReference type="GO" id="GO:0000949">
    <property type="term" value="P:aromatic amino acid family catabolic process to alcohol via Ehrlich pathway"/>
    <property type="evidence" value="ECO:0007669"/>
    <property type="project" value="TreeGrafter"/>
</dbReference>
<keyword evidence="6 11" id="KW-0479">Metal-binding</keyword>
<dbReference type="CDD" id="cd07038">
    <property type="entry name" value="TPP_PYR_PDC_IPDC_like"/>
    <property type="match status" value="1"/>
</dbReference>
<feature type="domain" description="Thiamine pyrophosphate enzyme TPP-binding" evidence="14">
    <location>
        <begin position="388"/>
        <end position="518"/>
    </location>
</feature>
<dbReference type="Gene3D" id="3.40.50.970">
    <property type="match status" value="2"/>
</dbReference>
<dbReference type="OrthoDB" id="4494979at2"/>
<dbReference type="SUPFAM" id="SSF52467">
    <property type="entry name" value="DHS-like NAD/FAD-binding domain"/>
    <property type="match status" value="1"/>
</dbReference>
<dbReference type="InterPro" id="IPR047214">
    <property type="entry name" value="TPP_PDC_IPDC"/>
</dbReference>
<keyword evidence="7" id="KW-0210">Decarboxylase</keyword>
<evidence type="ECO:0000256" key="11">
    <source>
        <dbReference type="PIRSR" id="PIRSR036565-2"/>
    </source>
</evidence>
<evidence type="ECO:0000256" key="1">
    <source>
        <dbReference type="ARBA" id="ARBA00001920"/>
    </source>
</evidence>
<dbReference type="CDD" id="cd02005">
    <property type="entry name" value="TPP_PDC_IPDC"/>
    <property type="match status" value="1"/>
</dbReference>
<dbReference type="PIRSF" id="PIRSF036565">
    <property type="entry name" value="Pyruvt_ip_decrb"/>
    <property type="match status" value="1"/>
</dbReference>
<dbReference type="PANTHER" id="PTHR43452">
    <property type="entry name" value="PYRUVATE DECARBOXYLASE"/>
    <property type="match status" value="1"/>
</dbReference>
<accession>A0A179C9L9</accession>
<dbReference type="Pfam" id="PF02775">
    <property type="entry name" value="TPP_enzyme_C"/>
    <property type="match status" value="1"/>
</dbReference>
<feature type="binding site" evidence="11">
    <location>
        <position position="461"/>
    </location>
    <ligand>
        <name>Mg(2+)</name>
        <dbReference type="ChEBI" id="CHEBI:18420"/>
    </ligand>
</feature>
<dbReference type="SUPFAM" id="SSF52518">
    <property type="entry name" value="Thiamin diphosphate-binding fold (THDP-binding)"/>
    <property type="match status" value="2"/>
</dbReference>
<comment type="function">
    <text evidence="3">Decarboxylates branched-chain and aromatic alpha-keto acids to aldehydes.</text>
</comment>
<dbReference type="FunFam" id="3.40.50.970:FF:000019">
    <property type="entry name" value="Pyruvate decarboxylase isozyme"/>
    <property type="match status" value="1"/>
</dbReference>
<evidence type="ECO:0000256" key="5">
    <source>
        <dbReference type="ARBA" id="ARBA00020054"/>
    </source>
</evidence>
<reference evidence="17" key="1">
    <citation type="submission" date="2016-03" db="EMBL/GenBank/DDBJ databases">
        <authorList>
            <person name="Johnson T.J."/>
            <person name="Youmans B."/>
            <person name="Case K."/>
            <person name="Noll S."/>
        </authorList>
    </citation>
    <scope>NUCLEOTIDE SEQUENCE [LARGE SCALE GENOMIC DNA]</scope>
    <source>
        <strain evidence="17">UMNLAv8</strain>
    </source>
</reference>
<dbReference type="Pfam" id="PF02776">
    <property type="entry name" value="TPP_enzyme_N"/>
    <property type="match status" value="1"/>
</dbReference>
<dbReference type="InterPro" id="IPR012110">
    <property type="entry name" value="PDC/IPDC-like"/>
</dbReference>
<dbReference type="InterPro" id="IPR029035">
    <property type="entry name" value="DHS-like_NAD/FAD-binding_dom"/>
</dbReference>
<keyword evidence="8 11" id="KW-0460">Magnesium</keyword>
<comment type="cofactor">
    <cofactor evidence="11">
        <name>Mg(2+)</name>
        <dbReference type="ChEBI" id="CHEBI:18420"/>
    </cofactor>
    <text evidence="11">Binds 1 Mg(2+) per subunit.</text>
</comment>
<dbReference type="InterPro" id="IPR029061">
    <property type="entry name" value="THDP-binding"/>
</dbReference>
<keyword evidence="9 12" id="KW-0786">Thiamine pyrophosphate</keyword>